<keyword evidence="3" id="KW-1185">Reference proteome</keyword>
<dbReference type="EMBL" id="JBHSHL010000005">
    <property type="protein sequence ID" value="MFC4803760.1"/>
    <property type="molecule type" value="Genomic_DNA"/>
</dbReference>
<reference evidence="3" key="1">
    <citation type="journal article" date="2019" name="Int. J. Syst. Evol. Microbiol.">
        <title>The Global Catalogue of Microorganisms (GCM) 10K type strain sequencing project: providing services to taxonomists for standard genome sequencing and annotation.</title>
        <authorList>
            <consortium name="The Broad Institute Genomics Platform"/>
            <consortium name="The Broad Institute Genome Sequencing Center for Infectious Disease"/>
            <person name="Wu L."/>
            <person name="Ma J."/>
        </authorList>
    </citation>
    <scope>NUCLEOTIDE SEQUENCE [LARGE SCALE GENOMIC DNA]</scope>
    <source>
        <strain evidence="3">CCUG 46385</strain>
    </source>
</reference>
<gene>
    <name evidence="2" type="ORF">ACFO4R_01565</name>
</gene>
<dbReference type="Pfam" id="PF03432">
    <property type="entry name" value="Relaxase"/>
    <property type="match status" value="1"/>
</dbReference>
<organism evidence="2 3">
    <name type="scientific">Filifactor villosus</name>
    <dbReference type="NCBI Taxonomy" id="29374"/>
    <lineage>
        <taxon>Bacteria</taxon>
        <taxon>Bacillati</taxon>
        <taxon>Bacillota</taxon>
        <taxon>Clostridia</taxon>
        <taxon>Peptostreptococcales</taxon>
        <taxon>Filifactoraceae</taxon>
        <taxon>Filifactor</taxon>
    </lineage>
</organism>
<evidence type="ECO:0000259" key="1">
    <source>
        <dbReference type="Pfam" id="PF03432"/>
    </source>
</evidence>
<proteinExistence type="predicted"/>
<evidence type="ECO:0000313" key="3">
    <source>
        <dbReference type="Proteomes" id="UP001595916"/>
    </source>
</evidence>
<comment type="caution">
    <text evidence="2">The sequence shown here is derived from an EMBL/GenBank/DDBJ whole genome shotgun (WGS) entry which is preliminary data.</text>
</comment>
<sequence>MAVVILTPNKKPMTKSKSFGIGYITREDKAYKSLFLNCTKENYAQEFQDLFALREVQRKDSRTFYHIKQSFDDSDHVDYETAFSIAKELAKKYYEEGYQVVCATHKDTDHVHNHIIFSAVNSNTLKSFPDTKENLKELLDLHDSIMKRYDFKTQEDLAKEKLLSRKEGMEENKLKDRGVFTNKELITYAIDAVIADKEKVKNIYDFVKEINKRYKIHCYFRGSFINFQLGAKKYRGKTLGESYSLAAIKRRCSGSYTKKEEMEDKIKTFLKEASTKEDFLQKLREEGIGFKETSSGYYRVNLKFLDDVLKENALKNDFFSSLKESLTTHPLKRV</sequence>
<feature type="domain" description="MobA/VirD2-like nuclease" evidence="1">
    <location>
        <begin position="23"/>
        <end position="150"/>
    </location>
</feature>
<accession>A0ABV9QJ26</accession>
<protein>
    <submittedName>
        <fullName evidence="2">Relaxase/mobilization nuclease domain-containing protein</fullName>
    </submittedName>
</protein>
<name>A0ABV9QJ26_9FIRM</name>
<dbReference type="RefSeq" id="WP_379787218.1">
    <property type="nucleotide sequence ID" value="NZ_JBHSHL010000005.1"/>
</dbReference>
<dbReference type="Proteomes" id="UP001595916">
    <property type="component" value="Unassembled WGS sequence"/>
</dbReference>
<dbReference type="InterPro" id="IPR005094">
    <property type="entry name" value="Endonuclease_MobA/VirD2"/>
</dbReference>
<evidence type="ECO:0000313" key="2">
    <source>
        <dbReference type="EMBL" id="MFC4803760.1"/>
    </source>
</evidence>